<reference evidence="3 4" key="1">
    <citation type="submission" date="2017-02" db="EMBL/GenBank/DDBJ databases">
        <title>Legionella quilivanii strain from human: case report and whole genome sequencing analysis.</title>
        <authorList>
            <person name="Lalancette C."/>
            <person name="Leduc J.-M."/>
            <person name="Levesque S."/>
            <person name="Fournier E."/>
            <person name="Saoud J."/>
            <person name="Faucher S.P."/>
            <person name="Bernard K."/>
            <person name="Martineau C."/>
            <person name="Longtin J."/>
        </authorList>
    </citation>
    <scope>NUCLEOTIDE SEQUENCE [LARGE SCALE GENOMIC DNA]</scope>
    <source>
        <strain evidence="3 4">ID143958</strain>
    </source>
</reference>
<dbReference type="PANTHER" id="PTHR10357">
    <property type="entry name" value="ALPHA-AMYLASE FAMILY MEMBER"/>
    <property type="match status" value="1"/>
</dbReference>
<comment type="caution">
    <text evidence="3">The sequence shown here is derived from an EMBL/GenBank/DDBJ whole genome shotgun (WGS) entry which is preliminary data.</text>
</comment>
<feature type="coiled-coil region" evidence="1">
    <location>
        <begin position="441"/>
        <end position="468"/>
    </location>
</feature>
<dbReference type="GO" id="GO:0030980">
    <property type="term" value="P:alpha-glucan catabolic process"/>
    <property type="evidence" value="ECO:0007669"/>
    <property type="project" value="TreeGrafter"/>
</dbReference>
<dbReference type="CDD" id="cd11336">
    <property type="entry name" value="AmyAc_MTSase"/>
    <property type="match status" value="1"/>
</dbReference>
<sequence>MTIPLTSYRLQLHKQFGFKEAINILPYLHQLGISDVYSSPLLQAQPGSMHGYDVINYQQLNEELGGEEAFIQFTEALANYGMGLCVDIVPNHMAASPNNALWQDVANKHQNSTYSDFFDIKWDSSDKNKLTYRRFFDINELVCMNTEREAVFTHIHKLILELIRMGKIQALRVDHIDGLRQPLAYLKKLQEEIGRDFYVIVEKILGFEETLPPSWPVAGTTGYDWLNHMNQIYIDPKGLQKLYTVYQKLCDKPQRSEEIRVQSLKLVIKKLFEKEFNRLHSTLIPILNDYDPQKTGDFLLEFSSRMPVYRLYHQPDSYAFAEKILESILSQLPAEHRELGLLFKSLLLDQYPECFDALRKKQWQQWRNDWEVFSGPVMAKGFEDTAGYNDTALLSLYEVGSSPELNAHCGNLALFHEFIISRQTHWPYSFNTSSTHDTKRSEDLRARLNVLSELANEWNERLRQWQAHNQSRKTELETLVAPDPVDEIAMYQSLLGIWPLPSGECDYEQRLEQFFVKAMRERKQHSSWFEPKENYEKACLSFLNQILKDKRFINNFSDFARKAAFFGMYNSLSQILIKFTTPGVPDLYQGNETWRFDLVDPDNRRPVDYEKLKNLASDEALSSLLTHWQDGRIKFNLTRQLLHLRKQYKALLTEGNYQPLTVEGTLSRHLIAFQREYQGAVLIIIACRWFSGILDFDEPWDKVKFSNEKLSGIAGGDYHSLLTQRKLKSTDKYLLISDILKELPFEVLIGK</sequence>
<keyword evidence="1" id="KW-0175">Coiled coil</keyword>
<dbReference type="Proteomes" id="UP000249458">
    <property type="component" value="Unassembled WGS sequence"/>
</dbReference>
<evidence type="ECO:0000259" key="2">
    <source>
        <dbReference type="SMART" id="SM00642"/>
    </source>
</evidence>
<dbReference type="PANTHER" id="PTHR10357:SF216">
    <property type="entry name" value="MALTOOLIGOSYL TREHALOSE SYNTHASE-RELATED"/>
    <property type="match status" value="1"/>
</dbReference>
<dbReference type="SMART" id="SM00642">
    <property type="entry name" value="Aamy"/>
    <property type="match status" value="1"/>
</dbReference>
<dbReference type="Pfam" id="PF00128">
    <property type="entry name" value="Alpha-amylase"/>
    <property type="match status" value="1"/>
</dbReference>
<dbReference type="AlphaFoldDB" id="A0A364LK83"/>
<organism evidence="3 4">
    <name type="scientific">Legionella quinlivanii</name>
    <dbReference type="NCBI Taxonomy" id="45073"/>
    <lineage>
        <taxon>Bacteria</taxon>
        <taxon>Pseudomonadati</taxon>
        <taxon>Pseudomonadota</taxon>
        <taxon>Gammaproteobacteria</taxon>
        <taxon>Legionellales</taxon>
        <taxon>Legionellaceae</taxon>
        <taxon>Legionella</taxon>
    </lineage>
</organism>
<dbReference type="RefSeq" id="WP_112219112.1">
    <property type="nucleotide sequence ID" value="NZ_MVJN01000004.1"/>
</dbReference>
<dbReference type="NCBIfam" id="TIGR02401">
    <property type="entry name" value="trehalose_TreY"/>
    <property type="match status" value="1"/>
</dbReference>
<evidence type="ECO:0000256" key="1">
    <source>
        <dbReference type="SAM" id="Coils"/>
    </source>
</evidence>
<accession>A0A364LK83</accession>
<dbReference type="GO" id="GO:0047470">
    <property type="term" value="F:(1,4)-alpha-D-glucan 1-alpha-D-glucosylmutase activity"/>
    <property type="evidence" value="ECO:0007669"/>
    <property type="project" value="TreeGrafter"/>
</dbReference>
<name>A0A364LK83_9GAMM</name>
<evidence type="ECO:0000313" key="3">
    <source>
        <dbReference type="EMBL" id="RAP37000.1"/>
    </source>
</evidence>
<dbReference type="GO" id="GO:0005992">
    <property type="term" value="P:trehalose biosynthetic process"/>
    <property type="evidence" value="ECO:0007669"/>
    <property type="project" value="TreeGrafter"/>
</dbReference>
<dbReference type="Gene3D" id="3.20.20.80">
    <property type="entry name" value="Glycosidases"/>
    <property type="match status" value="4"/>
</dbReference>
<dbReference type="InterPro" id="IPR012767">
    <property type="entry name" value="Trehalose_TreY"/>
</dbReference>
<dbReference type="SUPFAM" id="SSF51445">
    <property type="entry name" value="(Trans)glycosidases"/>
    <property type="match status" value="1"/>
</dbReference>
<dbReference type="EMBL" id="MVJN01000004">
    <property type="protein sequence ID" value="RAP37000.1"/>
    <property type="molecule type" value="Genomic_DNA"/>
</dbReference>
<dbReference type="InterPro" id="IPR017853">
    <property type="entry name" value="GH"/>
</dbReference>
<dbReference type="InterPro" id="IPR006047">
    <property type="entry name" value="GH13_cat_dom"/>
</dbReference>
<evidence type="ECO:0000313" key="4">
    <source>
        <dbReference type="Proteomes" id="UP000249458"/>
    </source>
</evidence>
<proteinExistence type="predicted"/>
<gene>
    <name evidence="3" type="ORF">B1207_06100</name>
</gene>
<feature type="domain" description="Glycosyl hydrolase family 13 catalytic" evidence="2">
    <location>
        <begin position="2"/>
        <end position="472"/>
    </location>
</feature>
<protein>
    <submittedName>
        <fullName evidence="3">Malto-oligosyltrehalose synthase</fullName>
    </submittedName>
</protein>